<dbReference type="GO" id="GO:0006298">
    <property type="term" value="P:mismatch repair"/>
    <property type="evidence" value="ECO:0007669"/>
    <property type="project" value="InterPro"/>
</dbReference>
<comment type="similarity">
    <text evidence="1">Belongs to the DNA mismatch repair MutS family.</text>
</comment>
<dbReference type="GO" id="GO:0030983">
    <property type="term" value="F:mismatched DNA binding"/>
    <property type="evidence" value="ECO:0007669"/>
    <property type="project" value="InterPro"/>
</dbReference>
<dbReference type="Gene3D" id="1.10.1420.10">
    <property type="match status" value="2"/>
</dbReference>
<dbReference type="EMBL" id="CR382126">
    <property type="protein sequence ID" value="CAG98290.1"/>
    <property type="molecule type" value="Genomic_DNA"/>
</dbReference>
<dbReference type="Gene3D" id="3.30.420.110">
    <property type="entry name" value="MutS, connector domain"/>
    <property type="match status" value="1"/>
</dbReference>
<evidence type="ECO:0000256" key="2">
    <source>
        <dbReference type="ARBA" id="ARBA00022741"/>
    </source>
</evidence>
<dbReference type="Pfam" id="PF05192">
    <property type="entry name" value="MutS_III"/>
    <property type="match status" value="1"/>
</dbReference>
<sequence>MNNTATTSGNVTSFAKWAFESSSVEGTSSVGTTTSDNQSQNNSRVSRHSTSKKRKVDRQPTIFELSNHQQERDCSLPIRKSMQTRQSKSESRYTSRNKKITTTTSGLVVGPDRTIFSIFESGKNADTRVGICVVNYSTAEMHVSEFIDTQVFIKTLNKIYVCQPTEILIPSHSLSGKVSKLSTIVKCNISDNVKICEAATKVYNPQEGLEVLEKFALLGTNKSPVPFAEQLIGKEFCLMAVSAASNYMTQIAEADLALKFSNFRVRIDNGDNTMLIDMKTVQSLELIENTLESNGMTLLKVIDKTVTKMGHRALRNDILQPLTDINSLKLRVSAVQELQNNPDFLNSFRMELKVLHDLDALFSKLLSFNHTVILPDQKLNYVILLKESIESATTLKRLFEESKFESKLLSEIMAIFSSDDISSIFDLINRYLNEDTRWASTPIDLQNQKAYAIKRGSNGLLDVLRQLYKSLTDDIMREVDSLRDKFGLNFSHGHDVNRQFYLKLKKKDINQLSDLDSCFINRVTKKTAYEFTTLNLMKMNTRLSELTCEMIALSEQTVSELLSNISSHIATLFMISEAISVLDLLCSLATTGLENNWILASFGNHLSLSGARHPILENTLTNFVANDVEAIPNLSSFQIVTGCNMSGKSIYLKQVAMLTILAQIGCPVPCTSASFPLYQKLHARVCNDDIEAYSSTFSAEMKDMAYFIDDITDKTLMILDELGRGSSIADGFSIALAISEYLLSKNATVFLSTHFRDIPKILAPKPRVLHLEMKTEIDQESHLKMKYKASTESEEIEGYGMMICKRIFSERIMLEAYKISELLRASKRKGLKIIAKEDSCDNACQTTQIKQVYYLVQKLKAFCNHEKTIDIEELRSLQDDFISTFEIV</sequence>
<dbReference type="GO" id="GO:0005634">
    <property type="term" value="C:nucleus"/>
    <property type="evidence" value="ECO:0007669"/>
    <property type="project" value="TreeGrafter"/>
</dbReference>
<organism evidence="8 9">
    <name type="scientific">Kluyveromyces lactis (strain ATCC 8585 / CBS 2359 / DSM 70799 / NBRC 1267 / NRRL Y-1140 / WM37)</name>
    <name type="common">Yeast</name>
    <name type="synonym">Candida sphaerica</name>
    <dbReference type="NCBI Taxonomy" id="284590"/>
    <lineage>
        <taxon>Eukaryota</taxon>
        <taxon>Fungi</taxon>
        <taxon>Dikarya</taxon>
        <taxon>Ascomycota</taxon>
        <taxon>Saccharomycotina</taxon>
        <taxon>Saccharomycetes</taxon>
        <taxon>Saccharomycetales</taxon>
        <taxon>Saccharomycetaceae</taxon>
        <taxon>Kluyveromyces</taxon>
    </lineage>
</organism>
<protein>
    <submittedName>
        <fullName evidence="8">KLLA0F11022p</fullName>
    </submittedName>
</protein>
<name>Q6CKF7_KLULA</name>
<proteinExistence type="inferred from homology"/>
<dbReference type="Pfam" id="PF05190">
    <property type="entry name" value="MutS_IV"/>
    <property type="match status" value="1"/>
</dbReference>
<dbReference type="PaxDb" id="284590-Q6CKF7"/>
<dbReference type="InterPro" id="IPR017261">
    <property type="entry name" value="DNA_mismatch_repair_MutS/MSH"/>
</dbReference>
<dbReference type="InterPro" id="IPR036187">
    <property type="entry name" value="DNA_mismatch_repair_MutS_sf"/>
</dbReference>
<dbReference type="FunCoup" id="Q6CKF7">
    <property type="interactions" value="398"/>
</dbReference>
<dbReference type="KEGG" id="kla:KLLA0_F11022g"/>
<keyword evidence="9" id="KW-1185">Reference proteome</keyword>
<dbReference type="InterPro" id="IPR007860">
    <property type="entry name" value="DNA_mmatch_repair_MutS_con_dom"/>
</dbReference>
<dbReference type="PROSITE" id="PS00486">
    <property type="entry name" value="DNA_MISMATCH_REPAIR_2"/>
    <property type="match status" value="1"/>
</dbReference>
<evidence type="ECO:0000256" key="4">
    <source>
        <dbReference type="ARBA" id="ARBA00023125"/>
    </source>
</evidence>
<dbReference type="HOGENOM" id="CLU_002472_7_3_1"/>
<dbReference type="SMART" id="SM00534">
    <property type="entry name" value="MUTSac"/>
    <property type="match status" value="1"/>
</dbReference>
<dbReference type="Pfam" id="PF05188">
    <property type="entry name" value="MutS_II"/>
    <property type="match status" value="1"/>
</dbReference>
<dbReference type="InterPro" id="IPR000432">
    <property type="entry name" value="DNA_mismatch_repair_MutS_C"/>
</dbReference>
<evidence type="ECO:0000256" key="5">
    <source>
        <dbReference type="ARBA" id="ARBA00023254"/>
    </source>
</evidence>
<dbReference type="InterPro" id="IPR007696">
    <property type="entry name" value="DNA_mismatch_repair_MutS_core"/>
</dbReference>
<dbReference type="GO" id="GO:0005524">
    <property type="term" value="F:ATP binding"/>
    <property type="evidence" value="ECO:0007669"/>
    <property type="project" value="UniProtKB-KW"/>
</dbReference>
<dbReference type="OMA" id="KMTMLYK"/>
<evidence type="ECO:0000313" key="9">
    <source>
        <dbReference type="Proteomes" id="UP000000598"/>
    </source>
</evidence>
<dbReference type="STRING" id="284590.Q6CKF7"/>
<dbReference type="InterPro" id="IPR036678">
    <property type="entry name" value="MutS_con_dom_sf"/>
</dbReference>
<keyword evidence="2" id="KW-0547">Nucleotide-binding</keyword>
<dbReference type="PIRSF" id="PIRSF037677">
    <property type="entry name" value="DNA_mis_repair_Msh6"/>
    <property type="match status" value="1"/>
</dbReference>
<dbReference type="eggNOG" id="KOG0220">
    <property type="taxonomic scope" value="Eukaryota"/>
</dbReference>
<dbReference type="Pfam" id="PF00488">
    <property type="entry name" value="MutS_V"/>
    <property type="match status" value="1"/>
</dbReference>
<evidence type="ECO:0000256" key="1">
    <source>
        <dbReference type="ARBA" id="ARBA00006271"/>
    </source>
</evidence>
<dbReference type="PANTHER" id="PTHR11361">
    <property type="entry name" value="DNA MISMATCH REPAIR PROTEIN MUTS FAMILY MEMBER"/>
    <property type="match status" value="1"/>
</dbReference>
<dbReference type="GO" id="GO:0140664">
    <property type="term" value="F:ATP-dependent DNA damage sensor activity"/>
    <property type="evidence" value="ECO:0007669"/>
    <property type="project" value="InterPro"/>
</dbReference>
<feature type="compositionally biased region" description="Low complexity" evidence="6">
    <location>
        <begin position="25"/>
        <end position="35"/>
    </location>
</feature>
<keyword evidence="5" id="KW-0469">Meiosis</keyword>
<dbReference type="SUPFAM" id="SSF48334">
    <property type="entry name" value="DNA repair protein MutS, domain III"/>
    <property type="match status" value="1"/>
</dbReference>
<dbReference type="InterPro" id="IPR027417">
    <property type="entry name" value="P-loop_NTPase"/>
</dbReference>
<keyword evidence="4" id="KW-0238">DNA-binding</keyword>
<dbReference type="SUPFAM" id="SSF52540">
    <property type="entry name" value="P-loop containing nucleoside triphosphate hydrolases"/>
    <property type="match status" value="1"/>
</dbReference>
<feature type="domain" description="DNA mismatch repair proteins mutS family" evidence="7">
    <location>
        <begin position="715"/>
        <end position="731"/>
    </location>
</feature>
<dbReference type="Proteomes" id="UP000000598">
    <property type="component" value="Chromosome F"/>
</dbReference>
<evidence type="ECO:0000256" key="6">
    <source>
        <dbReference type="SAM" id="MobiDB-lite"/>
    </source>
</evidence>
<accession>Q6CKF7</accession>
<dbReference type="InParanoid" id="Q6CKF7"/>
<evidence type="ECO:0000256" key="3">
    <source>
        <dbReference type="ARBA" id="ARBA00022840"/>
    </source>
</evidence>
<reference evidence="8 9" key="1">
    <citation type="journal article" date="2004" name="Nature">
        <title>Genome evolution in yeasts.</title>
        <authorList>
            <consortium name="Genolevures"/>
            <person name="Dujon B."/>
            <person name="Sherman D."/>
            <person name="Fischer G."/>
            <person name="Durrens P."/>
            <person name="Casaregola S."/>
            <person name="Lafontaine I."/>
            <person name="de Montigny J."/>
            <person name="Marck C."/>
            <person name="Neuveglise C."/>
            <person name="Talla E."/>
            <person name="Goffard N."/>
            <person name="Frangeul L."/>
            <person name="Aigle M."/>
            <person name="Anthouard V."/>
            <person name="Babour A."/>
            <person name="Barbe V."/>
            <person name="Barnay S."/>
            <person name="Blanchin S."/>
            <person name="Beckerich J.M."/>
            <person name="Beyne E."/>
            <person name="Bleykasten C."/>
            <person name="Boisrame A."/>
            <person name="Boyer J."/>
            <person name="Cattolico L."/>
            <person name="Confanioleri F."/>
            <person name="de Daruvar A."/>
            <person name="Despons L."/>
            <person name="Fabre E."/>
            <person name="Fairhead C."/>
            <person name="Ferry-Dumazet H."/>
            <person name="Groppi A."/>
            <person name="Hantraye F."/>
            <person name="Hennequin C."/>
            <person name="Jauniaux N."/>
            <person name="Joyet P."/>
            <person name="Kachouri R."/>
            <person name="Kerrest A."/>
            <person name="Koszul R."/>
            <person name="Lemaire M."/>
            <person name="Lesur I."/>
            <person name="Ma L."/>
            <person name="Muller H."/>
            <person name="Nicaud J.M."/>
            <person name="Nikolski M."/>
            <person name="Oztas S."/>
            <person name="Ozier-Kalogeropoulos O."/>
            <person name="Pellenz S."/>
            <person name="Potier S."/>
            <person name="Richard G.F."/>
            <person name="Straub M.L."/>
            <person name="Suleau A."/>
            <person name="Swennene D."/>
            <person name="Tekaia F."/>
            <person name="Wesolowski-Louvel M."/>
            <person name="Westhof E."/>
            <person name="Wirth B."/>
            <person name="Zeniou-Meyer M."/>
            <person name="Zivanovic I."/>
            <person name="Bolotin-Fukuhara M."/>
            <person name="Thierry A."/>
            <person name="Bouchier C."/>
            <person name="Caudron B."/>
            <person name="Scarpelli C."/>
            <person name="Gaillardin C."/>
            <person name="Weissenbach J."/>
            <person name="Wincker P."/>
            <person name="Souciet J.L."/>
        </authorList>
    </citation>
    <scope>NUCLEOTIDE SEQUENCE [LARGE SCALE GENOMIC DNA]</scope>
    <source>
        <strain evidence="9">ATCC 8585 / CBS 2359 / DSM 70799 / NBRC 1267 / NRRL Y-1140 / WM37</strain>
    </source>
</reference>
<dbReference type="SUPFAM" id="SSF53150">
    <property type="entry name" value="DNA repair protein MutS, domain II"/>
    <property type="match status" value="1"/>
</dbReference>
<feature type="region of interest" description="Disordered" evidence="6">
    <location>
        <begin position="25"/>
        <end position="97"/>
    </location>
</feature>
<keyword evidence="3" id="KW-0067">ATP-binding</keyword>
<dbReference type="InterPro" id="IPR045076">
    <property type="entry name" value="MutS"/>
</dbReference>
<dbReference type="PANTHER" id="PTHR11361:SF21">
    <property type="entry name" value="MUTS PROTEIN HOMOLOG 4"/>
    <property type="match status" value="1"/>
</dbReference>
<dbReference type="AlphaFoldDB" id="Q6CKF7"/>
<gene>
    <name evidence="8" type="ORF">KLLA0_F11022g</name>
</gene>
<evidence type="ECO:0000313" key="8">
    <source>
        <dbReference type="EMBL" id="CAG98290.1"/>
    </source>
</evidence>
<dbReference type="GO" id="GO:0007131">
    <property type="term" value="P:reciprocal meiotic recombination"/>
    <property type="evidence" value="ECO:0007669"/>
    <property type="project" value="TreeGrafter"/>
</dbReference>
<evidence type="ECO:0000259" key="7">
    <source>
        <dbReference type="PROSITE" id="PS00486"/>
    </source>
</evidence>
<dbReference type="InterPro" id="IPR007861">
    <property type="entry name" value="DNA_mismatch_repair_MutS_clamp"/>
</dbReference>
<dbReference type="Gene3D" id="3.40.50.300">
    <property type="entry name" value="P-loop containing nucleotide triphosphate hydrolases"/>
    <property type="match status" value="1"/>
</dbReference>
<feature type="compositionally biased region" description="Basic residues" evidence="6">
    <location>
        <begin position="45"/>
        <end position="56"/>
    </location>
</feature>
<dbReference type="SMART" id="SM00533">
    <property type="entry name" value="MUTSd"/>
    <property type="match status" value="1"/>
</dbReference>